<dbReference type="InterPro" id="IPR001279">
    <property type="entry name" value="Metallo-B-lactamas"/>
</dbReference>
<name>A0A7T5UR14_9BACT</name>
<feature type="domain" description="Metallo-beta-lactamase" evidence="2">
    <location>
        <begin position="45"/>
        <end position="243"/>
    </location>
</feature>
<dbReference type="PANTHER" id="PTHR30619">
    <property type="entry name" value="DNA INTERNALIZATION/COMPETENCE PROTEIN COMEC/REC2"/>
    <property type="match status" value="1"/>
</dbReference>
<protein>
    <submittedName>
        <fullName evidence="3">MBL fold metallo-hydrolase</fullName>
    </submittedName>
</protein>
<dbReference type="CDD" id="cd07731">
    <property type="entry name" value="ComA-like_MBL-fold"/>
    <property type="match status" value="1"/>
</dbReference>
<evidence type="ECO:0000256" key="1">
    <source>
        <dbReference type="SAM" id="Phobius"/>
    </source>
</evidence>
<dbReference type="SUPFAM" id="SSF56281">
    <property type="entry name" value="Metallo-hydrolase/oxidoreductase"/>
    <property type="match status" value="1"/>
</dbReference>
<dbReference type="InterPro" id="IPR036866">
    <property type="entry name" value="RibonucZ/Hydroxyglut_hydro"/>
</dbReference>
<keyword evidence="1" id="KW-0472">Membrane</keyword>
<dbReference type="AlphaFoldDB" id="A0A7T5UR14"/>
<sequence length="286" mass="31943">MEKSSKNAKLISLIILATVSVTIWYAVFYFEARQNLIVNFFDVGQGDAIFIEVPDGNQILIDGGPNDKILSRLGGVMPFWDRDIDLLVLTHPHADHLDGLLEVLKRYNIGQVLESGAEHSIPEYQEWRDLLRTKNVPVFVAQRGQKVKAGGAVFVVLAPFENYGGKTLKNIHDATVILKMNYGSTTALFTGDAEKQLEYRLLWSNSDIKSDILKVGHHGSKTSTSEEFLKAVSPKFAVVQVGRKNRYGHPAQEVLDRIAGAGVALFRVDLDRDTEFVSNGLQFWQK</sequence>
<accession>A0A7T5UR14</accession>
<dbReference type="PANTHER" id="PTHR30619:SF1">
    <property type="entry name" value="RECOMBINATION PROTEIN 2"/>
    <property type="match status" value="1"/>
</dbReference>
<dbReference type="Proteomes" id="UP000595618">
    <property type="component" value="Chromosome"/>
</dbReference>
<reference evidence="3 4" key="1">
    <citation type="submission" date="2020-07" db="EMBL/GenBank/DDBJ databases">
        <title>Huge and variable diversity of episymbiotic CPR bacteria and DPANN archaea in groundwater ecosystems.</title>
        <authorList>
            <person name="He C.Y."/>
            <person name="Keren R."/>
            <person name="Whittaker M."/>
            <person name="Farag I.F."/>
            <person name="Doudna J."/>
            <person name="Cate J.H.D."/>
            <person name="Banfield J.F."/>
        </authorList>
    </citation>
    <scope>NUCLEOTIDE SEQUENCE [LARGE SCALE GENOMIC DNA]</scope>
    <source>
        <strain evidence="3">NC_groundwater_541_Ag_S-0.1um_46_50</strain>
    </source>
</reference>
<proteinExistence type="predicted"/>
<keyword evidence="3" id="KW-0378">Hydrolase</keyword>
<keyword evidence="1" id="KW-1133">Transmembrane helix</keyword>
<dbReference type="InterPro" id="IPR035681">
    <property type="entry name" value="ComA-like_MBL"/>
</dbReference>
<evidence type="ECO:0000259" key="2">
    <source>
        <dbReference type="SMART" id="SM00849"/>
    </source>
</evidence>
<evidence type="ECO:0000313" key="3">
    <source>
        <dbReference type="EMBL" id="QQG45006.1"/>
    </source>
</evidence>
<dbReference type="EMBL" id="CP066690">
    <property type="protein sequence ID" value="QQG45006.1"/>
    <property type="molecule type" value="Genomic_DNA"/>
</dbReference>
<dbReference type="GO" id="GO:0016787">
    <property type="term" value="F:hydrolase activity"/>
    <property type="evidence" value="ECO:0007669"/>
    <property type="project" value="UniProtKB-KW"/>
</dbReference>
<dbReference type="Gene3D" id="3.60.15.10">
    <property type="entry name" value="Ribonuclease Z/Hydroxyacylglutathione hydrolase-like"/>
    <property type="match status" value="1"/>
</dbReference>
<dbReference type="Pfam" id="PF00753">
    <property type="entry name" value="Lactamase_B"/>
    <property type="match status" value="1"/>
</dbReference>
<gene>
    <name evidence="3" type="ORF">HYW89_03310</name>
</gene>
<keyword evidence="1" id="KW-0812">Transmembrane</keyword>
<feature type="transmembrane region" description="Helical" evidence="1">
    <location>
        <begin position="12"/>
        <end position="30"/>
    </location>
</feature>
<dbReference type="SMART" id="SM00849">
    <property type="entry name" value="Lactamase_B"/>
    <property type="match status" value="1"/>
</dbReference>
<evidence type="ECO:0000313" key="4">
    <source>
        <dbReference type="Proteomes" id="UP000595618"/>
    </source>
</evidence>
<dbReference type="InterPro" id="IPR052159">
    <property type="entry name" value="Competence_DNA_uptake"/>
</dbReference>
<organism evidence="3 4">
    <name type="scientific">Candidatus Sungiibacteriota bacterium</name>
    <dbReference type="NCBI Taxonomy" id="2750080"/>
    <lineage>
        <taxon>Bacteria</taxon>
        <taxon>Candidatus Sungiibacteriota</taxon>
    </lineage>
</organism>